<dbReference type="OrthoDB" id="3389264at2"/>
<proteinExistence type="predicted"/>
<dbReference type="EMBL" id="QPJT01000024">
    <property type="protein sequence ID" value="RCX12069.1"/>
    <property type="molecule type" value="Genomic_DNA"/>
</dbReference>
<dbReference type="RefSeq" id="WP_114299062.1">
    <property type="nucleotide sequence ID" value="NZ_QPJT01000024.1"/>
</dbReference>
<name>A0A369ARS8_9FIRM</name>
<accession>A0A369ARS8</accession>
<sequence>MSSKKVYKNERQIKLSSNNYSQELVKLDLREFPLIEDFSILVQQRGAFGYHLYYVSPMYGLLASFPWWDHAEKDLETMKIANIPLGTIDRPFDDLEQSWQILIWDKRDYVYIMEGEGPCCIEFPVWFRVRKQRYIEEWDRVLRDFTK</sequence>
<organism evidence="1 2">
    <name type="scientific">Anaerobacterium chartisolvens</name>
    <dbReference type="NCBI Taxonomy" id="1297424"/>
    <lineage>
        <taxon>Bacteria</taxon>
        <taxon>Bacillati</taxon>
        <taxon>Bacillota</taxon>
        <taxon>Clostridia</taxon>
        <taxon>Eubacteriales</taxon>
        <taxon>Oscillospiraceae</taxon>
        <taxon>Anaerobacterium</taxon>
    </lineage>
</organism>
<evidence type="ECO:0000313" key="1">
    <source>
        <dbReference type="EMBL" id="RCX12069.1"/>
    </source>
</evidence>
<gene>
    <name evidence="1" type="ORF">DFR58_12419</name>
</gene>
<dbReference type="AlphaFoldDB" id="A0A369ARS8"/>
<evidence type="ECO:0000313" key="2">
    <source>
        <dbReference type="Proteomes" id="UP000253034"/>
    </source>
</evidence>
<protein>
    <submittedName>
        <fullName evidence="1">Uncharacterized protein</fullName>
    </submittedName>
</protein>
<reference evidence="1 2" key="1">
    <citation type="submission" date="2018-07" db="EMBL/GenBank/DDBJ databases">
        <title>Genomic Encyclopedia of Type Strains, Phase IV (KMG-IV): sequencing the most valuable type-strain genomes for metagenomic binning, comparative biology and taxonomic classification.</title>
        <authorList>
            <person name="Goeker M."/>
        </authorList>
    </citation>
    <scope>NUCLEOTIDE SEQUENCE [LARGE SCALE GENOMIC DNA]</scope>
    <source>
        <strain evidence="1 2">DSM 27016</strain>
    </source>
</reference>
<comment type="caution">
    <text evidence="1">The sequence shown here is derived from an EMBL/GenBank/DDBJ whole genome shotgun (WGS) entry which is preliminary data.</text>
</comment>
<dbReference type="Proteomes" id="UP000253034">
    <property type="component" value="Unassembled WGS sequence"/>
</dbReference>
<keyword evidence="2" id="KW-1185">Reference proteome</keyword>